<feature type="transmembrane region" description="Helical" evidence="1">
    <location>
        <begin position="125"/>
        <end position="144"/>
    </location>
</feature>
<protein>
    <submittedName>
        <fullName evidence="2">Uncharacterized protein</fullName>
    </submittedName>
</protein>
<proteinExistence type="predicted"/>
<dbReference type="EMBL" id="BK016087">
    <property type="protein sequence ID" value="DAF93813.1"/>
    <property type="molecule type" value="Genomic_DNA"/>
</dbReference>
<sequence length="176" mass="19443">MWSASALFGLRSPLLLYWSFTPHAGQCVMPICCALASTCFLNCLCSRVLVLLIVCSLLSLLFSLVFVLGGGASQRQRDERLHRLTLPSLFSSRLSSRRLSSLLVLWVGVRCVVRAQPCEHARNTAHAPLVFWLVLLVACCVPTITRNACCIHRNTASIAYTTHCSLLTITTLTIEH</sequence>
<keyword evidence="1" id="KW-1133">Transmembrane helix</keyword>
<keyword evidence="1" id="KW-0472">Membrane</keyword>
<evidence type="ECO:0000313" key="2">
    <source>
        <dbReference type="EMBL" id="DAF93813.1"/>
    </source>
</evidence>
<name>A0A8S5UH52_9CAUD</name>
<organism evidence="2">
    <name type="scientific">Siphoviridae sp. ct0eR1</name>
    <dbReference type="NCBI Taxonomy" id="2825297"/>
    <lineage>
        <taxon>Viruses</taxon>
        <taxon>Duplodnaviria</taxon>
        <taxon>Heunggongvirae</taxon>
        <taxon>Uroviricota</taxon>
        <taxon>Caudoviricetes</taxon>
    </lineage>
</organism>
<evidence type="ECO:0000256" key="1">
    <source>
        <dbReference type="SAM" id="Phobius"/>
    </source>
</evidence>
<keyword evidence="1" id="KW-0812">Transmembrane</keyword>
<reference evidence="2" key="1">
    <citation type="journal article" date="2021" name="Proc. Natl. Acad. Sci. U.S.A.">
        <title>A Catalog of Tens of Thousands of Viruses from Human Metagenomes Reveals Hidden Associations with Chronic Diseases.</title>
        <authorList>
            <person name="Tisza M.J."/>
            <person name="Buck C.B."/>
        </authorList>
    </citation>
    <scope>NUCLEOTIDE SEQUENCE</scope>
    <source>
        <strain evidence="2">Ct0eR1</strain>
    </source>
</reference>
<feature type="transmembrane region" description="Helical" evidence="1">
    <location>
        <begin position="20"/>
        <end position="41"/>
    </location>
</feature>
<accession>A0A8S5UH52</accession>
<feature type="transmembrane region" description="Helical" evidence="1">
    <location>
        <begin position="48"/>
        <end position="74"/>
    </location>
</feature>